<proteinExistence type="predicted"/>
<feature type="transmembrane region" description="Helical" evidence="1">
    <location>
        <begin position="66"/>
        <end position="83"/>
    </location>
</feature>
<keyword evidence="1" id="KW-1133">Transmembrane helix</keyword>
<evidence type="ECO:0000313" key="3">
    <source>
        <dbReference type="EMBL" id="EJX09015.1"/>
    </source>
</evidence>
<comment type="caution">
    <text evidence="3">The sequence shown here is derived from an EMBL/GenBank/DDBJ whole genome shotgun (WGS) entry which is preliminary data.</text>
</comment>
<protein>
    <recommendedName>
        <fullName evidence="2">Protein-glutamine gamma-glutamyltransferase-like C-terminal domain-containing protein</fullName>
    </recommendedName>
</protein>
<keyword evidence="1" id="KW-0812">Transmembrane</keyword>
<dbReference type="Pfam" id="PF13559">
    <property type="entry name" value="DUF4129"/>
    <property type="match status" value="1"/>
</dbReference>
<reference evidence="3" key="1">
    <citation type="journal article" date="2012" name="PLoS ONE">
        <title>Gene sets for utilization of primary and secondary nutrition supplies in the distal gut of endangered iberian lynx.</title>
        <authorList>
            <person name="Alcaide M."/>
            <person name="Messina E."/>
            <person name="Richter M."/>
            <person name="Bargiela R."/>
            <person name="Peplies J."/>
            <person name="Huws S.A."/>
            <person name="Newbold C.J."/>
            <person name="Golyshin P.N."/>
            <person name="Simon M.A."/>
            <person name="Lopez G."/>
            <person name="Yakimov M.M."/>
            <person name="Ferrer M."/>
        </authorList>
    </citation>
    <scope>NUCLEOTIDE SEQUENCE</scope>
</reference>
<keyword evidence="1" id="KW-0472">Membrane</keyword>
<dbReference type="InterPro" id="IPR025403">
    <property type="entry name" value="TgpA-like_C"/>
</dbReference>
<gene>
    <name evidence="3" type="ORF">EVA_02877</name>
</gene>
<evidence type="ECO:0000259" key="2">
    <source>
        <dbReference type="Pfam" id="PF13559"/>
    </source>
</evidence>
<evidence type="ECO:0000256" key="1">
    <source>
        <dbReference type="SAM" id="Phobius"/>
    </source>
</evidence>
<name>J9H562_9ZZZZ</name>
<dbReference type="EMBL" id="AMCI01000485">
    <property type="protein sequence ID" value="EJX09015.1"/>
    <property type="molecule type" value="Genomic_DNA"/>
</dbReference>
<feature type="domain" description="Protein-glutamine gamma-glutamyltransferase-like C-terminal" evidence="2">
    <location>
        <begin position="132"/>
        <end position="192"/>
    </location>
</feature>
<sequence length="205" mass="24540">MIPSPIDTLRADTAQIALWLSDPCFQYNRELVRSEDTFWDWLLKLVGEWLNRLFDSQTAEVYTERFLMVVAVGFFLFIFWLVYRHRLRLFVRSSKEIMAYEVEEDTIYGVDFDLAIQQAFERSDYREAVRLLYLQTLKLLSDAGRIDWQLYKTPTQYLNECRLPAFRSLTNEFLRVRYGHFEASDLLFRQLKSLQAAICEERRVS</sequence>
<accession>J9H562</accession>
<dbReference type="AlphaFoldDB" id="J9H562"/>
<organism evidence="3">
    <name type="scientific">gut metagenome</name>
    <dbReference type="NCBI Taxonomy" id="749906"/>
    <lineage>
        <taxon>unclassified sequences</taxon>
        <taxon>metagenomes</taxon>
        <taxon>organismal metagenomes</taxon>
    </lineage>
</organism>